<evidence type="ECO:0000313" key="4">
    <source>
        <dbReference type="Proteomes" id="UP001480955"/>
    </source>
</evidence>
<reference evidence="3 4" key="1">
    <citation type="submission" date="2024-06" db="EMBL/GenBank/DDBJ databases">
        <authorList>
            <person name="Campbell A.G."/>
        </authorList>
    </citation>
    <scope>NUCLEOTIDE SEQUENCE [LARGE SCALE GENOMIC DNA]</scope>
    <source>
        <strain evidence="3 4">EM12</strain>
    </source>
</reference>
<dbReference type="SUPFAM" id="SSF46785">
    <property type="entry name" value="Winged helix' DNA-binding domain"/>
    <property type="match status" value="1"/>
</dbReference>
<dbReference type="PROSITE" id="PS52050">
    <property type="entry name" value="WYL"/>
    <property type="match status" value="1"/>
</dbReference>
<sequence length="242" mass="27201">MARTDRLFRLLHAMRTLPSPLTAARLAEETGVSLRSLYRDIDSLRAAGARIDGERGYGYRLIEDVALPPQTFDRVEIEALVLGLAEVRHFGDPALEKAGASVLAKVAATLPSRTEQHLLHAISKVRRTEARFPAIPDMDVIRAGCWHEEALFLRYADKDGTVTERTILPLSVVYLDSKMTLLAWCCLREAFRMFRLDRVREVRAAGTSFRPRRVVLLRGYLAELQAGRPFVQPPGSPHDELT</sequence>
<gene>
    <name evidence="3" type="ORF">ABS772_08505</name>
</gene>
<keyword evidence="4" id="KW-1185">Reference proteome</keyword>
<dbReference type="Pfam" id="PF13280">
    <property type="entry name" value="WYL"/>
    <property type="match status" value="1"/>
</dbReference>
<dbReference type="PANTHER" id="PTHR34580:SF3">
    <property type="entry name" value="PROTEIN PAFB"/>
    <property type="match status" value="1"/>
</dbReference>
<dbReference type="InterPro" id="IPR051534">
    <property type="entry name" value="CBASS_pafABC_assoc_protein"/>
</dbReference>
<dbReference type="InterPro" id="IPR026881">
    <property type="entry name" value="WYL_dom"/>
</dbReference>
<comment type="caution">
    <text evidence="3">The sequence shown here is derived from an EMBL/GenBank/DDBJ whole genome shotgun (WGS) entry which is preliminary data.</text>
</comment>
<evidence type="ECO:0000313" key="3">
    <source>
        <dbReference type="EMBL" id="MER2249952.1"/>
    </source>
</evidence>
<dbReference type="RefSeq" id="WP_350393731.1">
    <property type="nucleotide sequence ID" value="NZ_JBELQE010000050.1"/>
</dbReference>
<dbReference type="Gene3D" id="1.10.10.10">
    <property type="entry name" value="Winged helix-like DNA-binding domain superfamily/Winged helix DNA-binding domain"/>
    <property type="match status" value="1"/>
</dbReference>
<dbReference type="Pfam" id="PF08279">
    <property type="entry name" value="HTH_11"/>
    <property type="match status" value="1"/>
</dbReference>
<dbReference type="InterPro" id="IPR036390">
    <property type="entry name" value="WH_DNA-bd_sf"/>
</dbReference>
<dbReference type="InterPro" id="IPR036388">
    <property type="entry name" value="WH-like_DNA-bd_sf"/>
</dbReference>
<accession>A0ABV1QKP0</accession>
<proteinExistence type="predicted"/>
<dbReference type="EMBL" id="JBELQE010000050">
    <property type="protein sequence ID" value="MER2249952.1"/>
    <property type="molecule type" value="Genomic_DNA"/>
</dbReference>
<evidence type="ECO:0000259" key="2">
    <source>
        <dbReference type="Pfam" id="PF13280"/>
    </source>
</evidence>
<evidence type="ECO:0000259" key="1">
    <source>
        <dbReference type="Pfam" id="PF08279"/>
    </source>
</evidence>
<feature type="domain" description="WYL" evidence="2">
    <location>
        <begin position="138"/>
        <end position="203"/>
    </location>
</feature>
<dbReference type="PANTHER" id="PTHR34580">
    <property type="match status" value="1"/>
</dbReference>
<organism evidence="3 4">
    <name type="scientific">Methylorubrum podarium</name>
    <dbReference type="NCBI Taxonomy" id="200476"/>
    <lineage>
        <taxon>Bacteria</taxon>
        <taxon>Pseudomonadati</taxon>
        <taxon>Pseudomonadota</taxon>
        <taxon>Alphaproteobacteria</taxon>
        <taxon>Hyphomicrobiales</taxon>
        <taxon>Methylobacteriaceae</taxon>
        <taxon>Methylorubrum</taxon>
    </lineage>
</organism>
<protein>
    <submittedName>
        <fullName evidence="3">YafY family protein</fullName>
    </submittedName>
</protein>
<dbReference type="InterPro" id="IPR013196">
    <property type="entry name" value="HTH_11"/>
</dbReference>
<feature type="domain" description="Helix-turn-helix type 11" evidence="1">
    <location>
        <begin position="6"/>
        <end position="60"/>
    </location>
</feature>
<name>A0ABV1QKP0_9HYPH</name>
<dbReference type="Proteomes" id="UP001480955">
    <property type="component" value="Unassembled WGS sequence"/>
</dbReference>